<dbReference type="SUPFAM" id="SSF52799">
    <property type="entry name" value="(Phosphotyrosine protein) phosphatases II"/>
    <property type="match status" value="1"/>
</dbReference>
<dbReference type="PRINTS" id="PR00700">
    <property type="entry name" value="PRTYPHPHTASE"/>
</dbReference>
<dbReference type="Pfam" id="PF00102">
    <property type="entry name" value="Y_phosphatase"/>
    <property type="match status" value="1"/>
</dbReference>
<dbReference type="InterPro" id="IPR016130">
    <property type="entry name" value="Tyr_Pase_AS"/>
</dbReference>
<name>A0A1D5APE1_9VIRU</name>
<dbReference type="EMBL" id="KX223702">
    <property type="protein sequence ID" value="AOH69082.1"/>
    <property type="molecule type" value="Genomic_DNA"/>
</dbReference>
<evidence type="ECO:0000256" key="1">
    <source>
        <dbReference type="ARBA" id="ARBA00009580"/>
    </source>
</evidence>
<accession>A0A1D5APE1</accession>
<feature type="domain" description="Tyrosine-protein phosphatase" evidence="2">
    <location>
        <begin position="19"/>
        <end position="295"/>
    </location>
</feature>
<dbReference type="InterPro" id="IPR029021">
    <property type="entry name" value="Prot-tyrosine_phosphatase-like"/>
</dbReference>
<feature type="domain" description="Tyrosine specific protein phosphatases" evidence="3">
    <location>
        <begin position="201"/>
        <end position="286"/>
    </location>
</feature>
<dbReference type="GO" id="GO:0004725">
    <property type="term" value="F:protein tyrosine phosphatase activity"/>
    <property type="evidence" value="ECO:0007669"/>
    <property type="project" value="InterPro"/>
</dbReference>
<dbReference type="PROSITE" id="PS50055">
    <property type="entry name" value="TYR_PHOSPHATASE_PTP"/>
    <property type="match status" value="1"/>
</dbReference>
<evidence type="ECO:0000313" key="4">
    <source>
        <dbReference type="EMBL" id="AOH69082.1"/>
    </source>
</evidence>
<dbReference type="InterPro" id="IPR003595">
    <property type="entry name" value="Tyr_Pase_cat"/>
</dbReference>
<dbReference type="PROSITE" id="PS50056">
    <property type="entry name" value="TYR_PHOSPHATASE_2"/>
    <property type="match status" value="1"/>
</dbReference>
<dbReference type="PANTHER" id="PTHR19134">
    <property type="entry name" value="RECEPTOR-TYPE TYROSINE-PROTEIN PHOSPHATASE"/>
    <property type="match status" value="1"/>
</dbReference>
<protein>
    <submittedName>
        <fullName evidence="4">Uncharacterized protein</fullName>
    </submittedName>
</protein>
<dbReference type="InterPro" id="IPR000242">
    <property type="entry name" value="PTP_cat"/>
</dbReference>
<sequence length="325" mass="37791">MSQCKFRTQNYTEFLSLVEKSDFEEVVTREHKKIMDQKVEGTFNESMKPENRGLNRYLDMLSFDHSRVALPAEKNRGDYINANYVDGFEYKKKFICTQAPLQQTAYDFWRMVWMHHTRIIVMLCKIKENKKQCFPYWNETEGDNVVFGKFKITTTQVETHSSYIETSLLVTDGTSAIQELTHFCFTQWPDYGVPNDVMNLLNFVLTVKSAQKDVIRQLAQEGCKIGEHPPPILVHCSAGVGRTGAYCLLDTAISQFDTCATISIPSTLLNIRKQRYYCVFILPQYFFCYRVMERYVNLKVKRESKTLVVNVATALLNKVLYLKEN</sequence>
<dbReference type="Gene3D" id="3.90.190.10">
    <property type="entry name" value="Protein tyrosine phosphatase superfamily"/>
    <property type="match status" value="1"/>
</dbReference>
<evidence type="ECO:0000259" key="2">
    <source>
        <dbReference type="PROSITE" id="PS50055"/>
    </source>
</evidence>
<dbReference type="PANTHER" id="PTHR19134:SF534">
    <property type="entry name" value="LD27988P"/>
    <property type="match status" value="1"/>
</dbReference>
<dbReference type="PROSITE" id="PS00383">
    <property type="entry name" value="TYR_PHOSPHATASE_1"/>
    <property type="match status" value="1"/>
</dbReference>
<comment type="similarity">
    <text evidence="1">Belongs to the protein-tyrosine phosphatase family.</text>
</comment>
<evidence type="ECO:0000259" key="3">
    <source>
        <dbReference type="PROSITE" id="PS50056"/>
    </source>
</evidence>
<dbReference type="InterPro" id="IPR050348">
    <property type="entry name" value="Protein-Tyr_Phosphatase"/>
</dbReference>
<reference evidence="4" key="1">
    <citation type="journal article" date="2016" name="PLoS ONE">
        <title>Analysis of Genetic Variation across the Encapsidated Genome of Microplitis demolitor Bracovirus in Parasitoid Wasps.</title>
        <authorList>
            <person name="Burke G.R."/>
        </authorList>
    </citation>
    <scope>NUCLEOTIDE SEQUENCE</scope>
    <source>
        <strain evidence="4">UGA</strain>
    </source>
</reference>
<dbReference type="SMART" id="SM00194">
    <property type="entry name" value="PTPc"/>
    <property type="match status" value="1"/>
</dbReference>
<dbReference type="SMART" id="SM00404">
    <property type="entry name" value="PTPc_motif"/>
    <property type="match status" value="1"/>
</dbReference>
<dbReference type="InterPro" id="IPR000387">
    <property type="entry name" value="Tyr_Pase_dom"/>
</dbReference>
<proteinExistence type="inferred from homology"/>
<gene>
    <name evidence="4" type="ORF">A6F54_6</name>
</gene>
<organism evidence="4">
    <name type="scientific">Microplitis mediator bracovirus</name>
    <dbReference type="NCBI Taxonomy" id="1836595"/>
    <lineage>
        <taxon>Viruses</taxon>
        <taxon>Viruses incertae sedis</taxon>
        <taxon>Polydnaviriformidae</taxon>
        <taxon>Bracoviriform</taxon>
    </lineage>
</organism>